<dbReference type="STRING" id="947166.A0A1D1VYY2"/>
<evidence type="ECO:0000256" key="8">
    <source>
        <dbReference type="PROSITE-ProRule" id="PRU00176"/>
    </source>
</evidence>
<dbReference type="Gene3D" id="3.30.70.330">
    <property type="match status" value="2"/>
</dbReference>
<comment type="subcellular location">
    <subcellularLocation>
        <location evidence="1">Nucleus</location>
    </subcellularLocation>
</comment>
<organism evidence="11 12">
    <name type="scientific">Ramazzottius varieornatus</name>
    <name type="common">Water bear</name>
    <name type="synonym">Tardigrade</name>
    <dbReference type="NCBI Taxonomy" id="947166"/>
    <lineage>
        <taxon>Eukaryota</taxon>
        <taxon>Metazoa</taxon>
        <taxon>Ecdysozoa</taxon>
        <taxon>Tardigrada</taxon>
        <taxon>Eutardigrada</taxon>
        <taxon>Parachela</taxon>
        <taxon>Hypsibioidea</taxon>
        <taxon>Ramazzottiidae</taxon>
        <taxon>Ramazzottius</taxon>
    </lineage>
</organism>
<feature type="compositionally biased region" description="Basic and acidic residues" evidence="9">
    <location>
        <begin position="206"/>
        <end position="216"/>
    </location>
</feature>
<dbReference type="CDD" id="cd12601">
    <property type="entry name" value="RRM2_SRSF1_like"/>
    <property type="match status" value="1"/>
</dbReference>
<keyword evidence="12" id="KW-1185">Reference proteome</keyword>
<dbReference type="GO" id="GO:0008380">
    <property type="term" value="P:RNA splicing"/>
    <property type="evidence" value="ECO:0007669"/>
    <property type="project" value="UniProtKB-KW"/>
</dbReference>
<evidence type="ECO:0000256" key="9">
    <source>
        <dbReference type="SAM" id="MobiDB-lite"/>
    </source>
</evidence>
<dbReference type="AlphaFoldDB" id="A0A1D1VYY2"/>
<gene>
    <name evidence="11" type="primary">RvY_15236-1</name>
    <name evidence="11" type="synonym">RvY_15236.1</name>
    <name evidence="11" type="ORF">RvY_15236</name>
</gene>
<evidence type="ECO:0000313" key="12">
    <source>
        <dbReference type="Proteomes" id="UP000186922"/>
    </source>
</evidence>
<comment type="similarity">
    <text evidence="2">Belongs to the splicing factor SR family.</text>
</comment>
<dbReference type="EMBL" id="BDGG01000011">
    <property type="protein sequence ID" value="GAV05048.1"/>
    <property type="molecule type" value="Genomic_DNA"/>
</dbReference>
<accession>A0A1D1VYY2</accession>
<evidence type="ECO:0000256" key="6">
    <source>
        <dbReference type="ARBA" id="ARBA00023187"/>
    </source>
</evidence>
<keyword evidence="7" id="KW-0539">Nucleus</keyword>
<feature type="compositionally biased region" description="Basic and acidic residues" evidence="9">
    <location>
        <begin position="114"/>
        <end position="128"/>
    </location>
</feature>
<keyword evidence="4" id="KW-0677">Repeat</keyword>
<dbReference type="SMART" id="SM00360">
    <property type="entry name" value="RRM"/>
    <property type="match status" value="2"/>
</dbReference>
<keyword evidence="3" id="KW-0507">mRNA processing</keyword>
<dbReference type="InterPro" id="IPR050374">
    <property type="entry name" value="RRT5_SRSF_SR"/>
</dbReference>
<name>A0A1D1VYY2_RAMVA</name>
<dbReference type="GO" id="GO:0006397">
    <property type="term" value="P:mRNA processing"/>
    <property type="evidence" value="ECO:0007669"/>
    <property type="project" value="UniProtKB-KW"/>
</dbReference>
<keyword evidence="6" id="KW-0508">mRNA splicing</keyword>
<evidence type="ECO:0000313" key="11">
    <source>
        <dbReference type="EMBL" id="GAV05048.1"/>
    </source>
</evidence>
<dbReference type="SUPFAM" id="SSF54928">
    <property type="entry name" value="RNA-binding domain, RBD"/>
    <property type="match status" value="1"/>
</dbReference>
<evidence type="ECO:0000256" key="4">
    <source>
        <dbReference type="ARBA" id="ARBA00022737"/>
    </source>
</evidence>
<feature type="compositionally biased region" description="Low complexity" evidence="9">
    <location>
        <begin position="218"/>
        <end position="231"/>
    </location>
</feature>
<evidence type="ECO:0000256" key="2">
    <source>
        <dbReference type="ARBA" id="ARBA00010269"/>
    </source>
</evidence>
<dbReference type="InterPro" id="IPR035979">
    <property type="entry name" value="RBD_domain_sf"/>
</dbReference>
<dbReference type="OrthoDB" id="1099063at2759"/>
<feature type="domain" description="RRM" evidence="10">
    <location>
        <begin position="13"/>
        <end position="87"/>
    </location>
</feature>
<dbReference type="CDD" id="cd12338">
    <property type="entry name" value="RRM1_SRSF1_like"/>
    <property type="match status" value="1"/>
</dbReference>
<dbReference type="PANTHER" id="PTHR23003">
    <property type="entry name" value="RNA RECOGNITION MOTIF RRM DOMAIN CONTAINING PROTEIN"/>
    <property type="match status" value="1"/>
</dbReference>
<evidence type="ECO:0000259" key="10">
    <source>
        <dbReference type="PROSITE" id="PS50102"/>
    </source>
</evidence>
<proteinExistence type="inferred from homology"/>
<comment type="caution">
    <text evidence="11">The sequence shown here is derived from an EMBL/GenBank/DDBJ whole genome shotgun (WGS) entry which is preliminary data.</text>
</comment>
<dbReference type="Pfam" id="PF00076">
    <property type="entry name" value="RRM_1"/>
    <property type="match status" value="2"/>
</dbReference>
<dbReference type="InterPro" id="IPR000504">
    <property type="entry name" value="RRM_dom"/>
</dbReference>
<dbReference type="FunFam" id="3.30.70.330:FF:000053">
    <property type="entry name" value="Serine/arginine-rich splicing factor 1"/>
    <property type="match status" value="1"/>
</dbReference>
<feature type="region of interest" description="Disordered" evidence="9">
    <location>
        <begin position="206"/>
        <end position="295"/>
    </location>
</feature>
<feature type="compositionally biased region" description="Gly residues" evidence="9">
    <location>
        <begin position="95"/>
        <end position="113"/>
    </location>
</feature>
<dbReference type="PANTHER" id="PTHR23003:SF62">
    <property type="entry name" value="SERINE_ARGININE (SR)-TYPE SHUTTLING MRNA BINDING PROTEIN NPL3"/>
    <property type="match status" value="1"/>
</dbReference>
<evidence type="ECO:0000256" key="7">
    <source>
        <dbReference type="ARBA" id="ARBA00023242"/>
    </source>
</evidence>
<feature type="compositionally biased region" description="Basic and acidic residues" evidence="9">
    <location>
        <begin position="246"/>
        <end position="268"/>
    </location>
</feature>
<dbReference type="InterPro" id="IPR012677">
    <property type="entry name" value="Nucleotide-bd_a/b_plait_sf"/>
</dbReference>
<feature type="compositionally biased region" description="Basic residues" evidence="9">
    <location>
        <begin position="269"/>
        <end position="282"/>
    </location>
</feature>
<dbReference type="PROSITE" id="PS50102">
    <property type="entry name" value="RRM"/>
    <property type="match status" value="2"/>
</dbReference>
<keyword evidence="5 8" id="KW-0694">RNA-binding</keyword>
<feature type="domain" description="RRM" evidence="10">
    <location>
        <begin position="138"/>
        <end position="214"/>
    </location>
</feature>
<dbReference type="GO" id="GO:0005737">
    <property type="term" value="C:cytoplasm"/>
    <property type="evidence" value="ECO:0007669"/>
    <property type="project" value="TreeGrafter"/>
</dbReference>
<protein>
    <recommendedName>
        <fullName evidence="10">RRM domain-containing protein</fullName>
    </recommendedName>
</protein>
<evidence type="ECO:0000256" key="1">
    <source>
        <dbReference type="ARBA" id="ARBA00004123"/>
    </source>
</evidence>
<dbReference type="GO" id="GO:0005634">
    <property type="term" value="C:nucleus"/>
    <property type="evidence" value="ECO:0007669"/>
    <property type="project" value="UniProtKB-SubCell"/>
</dbReference>
<evidence type="ECO:0000256" key="5">
    <source>
        <dbReference type="ARBA" id="ARBA00022884"/>
    </source>
</evidence>
<dbReference type="GO" id="GO:0003729">
    <property type="term" value="F:mRNA binding"/>
    <property type="evidence" value="ECO:0007669"/>
    <property type="project" value="TreeGrafter"/>
</dbReference>
<reference evidence="11 12" key="1">
    <citation type="journal article" date="2016" name="Nat. Commun.">
        <title>Extremotolerant tardigrade genome and improved radiotolerance of human cultured cells by tardigrade-unique protein.</title>
        <authorList>
            <person name="Hashimoto T."/>
            <person name="Horikawa D.D."/>
            <person name="Saito Y."/>
            <person name="Kuwahara H."/>
            <person name="Kozuka-Hata H."/>
            <person name="Shin-I T."/>
            <person name="Minakuchi Y."/>
            <person name="Ohishi K."/>
            <person name="Motoyama A."/>
            <person name="Aizu T."/>
            <person name="Enomoto A."/>
            <person name="Kondo K."/>
            <person name="Tanaka S."/>
            <person name="Hara Y."/>
            <person name="Koshikawa S."/>
            <person name="Sagara H."/>
            <person name="Miura T."/>
            <person name="Yokobori S."/>
            <person name="Miyagawa K."/>
            <person name="Suzuki Y."/>
            <person name="Kubo T."/>
            <person name="Oyama M."/>
            <person name="Kohara Y."/>
            <person name="Fujiyama A."/>
            <person name="Arakawa K."/>
            <person name="Katayama T."/>
            <person name="Toyoda A."/>
            <person name="Kunieda T."/>
        </authorList>
    </citation>
    <scope>NUCLEOTIDE SEQUENCE [LARGE SCALE GENOMIC DNA]</scope>
    <source>
        <strain evidence="11 12">YOKOZUNA-1</strain>
    </source>
</reference>
<dbReference type="Proteomes" id="UP000186922">
    <property type="component" value="Unassembled WGS sequence"/>
</dbReference>
<evidence type="ECO:0000256" key="3">
    <source>
        <dbReference type="ARBA" id="ARBA00022664"/>
    </source>
</evidence>
<sequence length="295" mass="32713">MGDRDRDRRMSNSRVYVGNLPPDVRERDIEDVFRKYGRVQHCDLRTNKGPPFAFVDFEDKRDAEDAVHGRDGYDLDGYKIRVEFPRALRDRDGGRGGNRFGDRNGGGFGGRGGYGDRRGGGFGGDRRGGGANLRRSKYRVIISGLPPSGSWQDLKDHLREAGDVCYADVSKDGSGVAEFMRYEDMKYAIKKLDDTKFRSHEGETGYIRIKAEDRGSRSPRSPAGRSRSRSPVTRAPRATSPGAEANGEKRGSDSAAERSGGGKRDRSGSRSRSRSSHSKSRSKTPASRSPSRERE</sequence>
<feature type="region of interest" description="Disordered" evidence="9">
    <location>
        <begin position="91"/>
        <end position="130"/>
    </location>
</feature>